<dbReference type="AlphaFoldDB" id="A0AAV7WSG3"/>
<name>A0AAV7WSG3_PLEWA</name>
<reference evidence="1" key="1">
    <citation type="journal article" date="2022" name="bioRxiv">
        <title>Sequencing and chromosome-scale assembly of the giantPleurodeles waltlgenome.</title>
        <authorList>
            <person name="Brown T."/>
            <person name="Elewa A."/>
            <person name="Iarovenko S."/>
            <person name="Subramanian E."/>
            <person name="Araus A.J."/>
            <person name="Petzold A."/>
            <person name="Susuki M."/>
            <person name="Suzuki K.-i.T."/>
            <person name="Hayashi T."/>
            <person name="Toyoda A."/>
            <person name="Oliveira C."/>
            <person name="Osipova E."/>
            <person name="Leigh N.D."/>
            <person name="Simon A."/>
            <person name="Yun M.H."/>
        </authorList>
    </citation>
    <scope>NUCLEOTIDE SEQUENCE</scope>
    <source>
        <strain evidence="1">20211129_DDA</strain>
        <tissue evidence="1">Liver</tissue>
    </source>
</reference>
<organism evidence="1 2">
    <name type="scientific">Pleurodeles waltl</name>
    <name type="common">Iberian ribbed newt</name>
    <dbReference type="NCBI Taxonomy" id="8319"/>
    <lineage>
        <taxon>Eukaryota</taxon>
        <taxon>Metazoa</taxon>
        <taxon>Chordata</taxon>
        <taxon>Craniata</taxon>
        <taxon>Vertebrata</taxon>
        <taxon>Euteleostomi</taxon>
        <taxon>Amphibia</taxon>
        <taxon>Batrachia</taxon>
        <taxon>Caudata</taxon>
        <taxon>Salamandroidea</taxon>
        <taxon>Salamandridae</taxon>
        <taxon>Pleurodelinae</taxon>
        <taxon>Pleurodeles</taxon>
    </lineage>
</organism>
<gene>
    <name evidence="1" type="ORF">NDU88_003448</name>
</gene>
<proteinExistence type="predicted"/>
<sequence length="85" mass="9443">MTSVISTSRRMFGDECGGDSEGTVVRVETGEEAAAQRLKRRLHTHALRYTRASPSPSNIGLQYAWASFRTTRPRALRYTHASSDA</sequence>
<evidence type="ECO:0000313" key="1">
    <source>
        <dbReference type="EMBL" id="KAJ1215841.1"/>
    </source>
</evidence>
<accession>A0AAV7WSG3</accession>
<keyword evidence="2" id="KW-1185">Reference proteome</keyword>
<dbReference type="Proteomes" id="UP001066276">
    <property type="component" value="Chromosome 1_1"/>
</dbReference>
<dbReference type="EMBL" id="JANPWB010000001">
    <property type="protein sequence ID" value="KAJ1215841.1"/>
    <property type="molecule type" value="Genomic_DNA"/>
</dbReference>
<comment type="caution">
    <text evidence="1">The sequence shown here is derived from an EMBL/GenBank/DDBJ whole genome shotgun (WGS) entry which is preliminary data.</text>
</comment>
<protein>
    <submittedName>
        <fullName evidence="1">Uncharacterized protein</fullName>
    </submittedName>
</protein>
<evidence type="ECO:0000313" key="2">
    <source>
        <dbReference type="Proteomes" id="UP001066276"/>
    </source>
</evidence>